<name>A0ACB9CXT3_CICIN</name>
<keyword evidence="2" id="KW-1185">Reference proteome</keyword>
<evidence type="ECO:0000313" key="2">
    <source>
        <dbReference type="Proteomes" id="UP001055811"/>
    </source>
</evidence>
<protein>
    <submittedName>
        <fullName evidence="1">Uncharacterized protein</fullName>
    </submittedName>
</protein>
<gene>
    <name evidence="1" type="ORF">L2E82_29529</name>
</gene>
<proteinExistence type="predicted"/>
<organism evidence="1 2">
    <name type="scientific">Cichorium intybus</name>
    <name type="common">Chicory</name>
    <dbReference type="NCBI Taxonomy" id="13427"/>
    <lineage>
        <taxon>Eukaryota</taxon>
        <taxon>Viridiplantae</taxon>
        <taxon>Streptophyta</taxon>
        <taxon>Embryophyta</taxon>
        <taxon>Tracheophyta</taxon>
        <taxon>Spermatophyta</taxon>
        <taxon>Magnoliopsida</taxon>
        <taxon>eudicotyledons</taxon>
        <taxon>Gunneridae</taxon>
        <taxon>Pentapetalae</taxon>
        <taxon>asterids</taxon>
        <taxon>campanulids</taxon>
        <taxon>Asterales</taxon>
        <taxon>Asteraceae</taxon>
        <taxon>Cichorioideae</taxon>
        <taxon>Cichorieae</taxon>
        <taxon>Cichoriinae</taxon>
        <taxon>Cichorium</taxon>
    </lineage>
</organism>
<reference evidence="2" key="1">
    <citation type="journal article" date="2022" name="Mol. Ecol. Resour.">
        <title>The genomes of chicory, endive, great burdock and yacon provide insights into Asteraceae palaeo-polyploidization history and plant inulin production.</title>
        <authorList>
            <person name="Fan W."/>
            <person name="Wang S."/>
            <person name="Wang H."/>
            <person name="Wang A."/>
            <person name="Jiang F."/>
            <person name="Liu H."/>
            <person name="Zhao H."/>
            <person name="Xu D."/>
            <person name="Zhang Y."/>
        </authorList>
    </citation>
    <scope>NUCLEOTIDE SEQUENCE [LARGE SCALE GENOMIC DNA]</scope>
    <source>
        <strain evidence="2">cv. Punajuju</strain>
    </source>
</reference>
<accession>A0ACB9CXT3</accession>
<dbReference type="Proteomes" id="UP001055811">
    <property type="component" value="Linkage Group LG05"/>
</dbReference>
<evidence type="ECO:0000313" key="1">
    <source>
        <dbReference type="EMBL" id="KAI3739134.1"/>
    </source>
</evidence>
<comment type="caution">
    <text evidence="1">The sequence shown here is derived from an EMBL/GenBank/DDBJ whole genome shotgun (WGS) entry which is preliminary data.</text>
</comment>
<dbReference type="EMBL" id="CM042013">
    <property type="protein sequence ID" value="KAI3739134.1"/>
    <property type="molecule type" value="Genomic_DNA"/>
</dbReference>
<reference evidence="1 2" key="2">
    <citation type="journal article" date="2022" name="Mol. Ecol. Resour.">
        <title>The genomes of chicory, endive, great burdock and yacon provide insights into Asteraceae paleo-polyploidization history and plant inulin production.</title>
        <authorList>
            <person name="Fan W."/>
            <person name="Wang S."/>
            <person name="Wang H."/>
            <person name="Wang A."/>
            <person name="Jiang F."/>
            <person name="Liu H."/>
            <person name="Zhao H."/>
            <person name="Xu D."/>
            <person name="Zhang Y."/>
        </authorList>
    </citation>
    <scope>NUCLEOTIDE SEQUENCE [LARGE SCALE GENOMIC DNA]</scope>
    <source>
        <strain evidence="2">cv. Punajuju</strain>
        <tissue evidence="1">Leaves</tissue>
    </source>
</reference>
<sequence length="106" mass="11938">MATVTAMIEHAMDMQVLTTNRAESIVNPNNGIILPRSVCNVTVTIWQQNAAPPNMLCNYKFMVQSLMAPNGATQKDITTSMFHKEENKVVQEFKLRAVYIHVLEKS</sequence>